<evidence type="ECO:0000313" key="1">
    <source>
        <dbReference type="EMBL" id="KAI4455919.1"/>
    </source>
</evidence>
<dbReference type="EMBL" id="CM043022">
    <property type="protein sequence ID" value="KAI4455919.1"/>
    <property type="molecule type" value="Genomic_DNA"/>
</dbReference>
<evidence type="ECO:0000313" key="2">
    <source>
        <dbReference type="Proteomes" id="UP001056778"/>
    </source>
</evidence>
<accession>A0ACB9SN68</accession>
<sequence>MALISFFNSFINADALDKEQVAMLQKAFNMFDSGKKGSIEKEKVRTILNTLGQEYNEAELEALLDENDPAVNENQATSEIRDRKNKEKGRLRNKELRTKRTPPPYRITIPAVRSKETSSGVLNFDSFCAVASHFLESEDDEALQKELKEAFRLYDKEGNGYIPTSSLREILAALDDQLTGEQLNEMIDEIDTDGSGTVDFEDSLVSEQEHFQEIDDDVSDIESCEESEEIDDNDVSMTYKAENGIICNRPPTRDVSVVLNRIL</sequence>
<keyword evidence="2" id="KW-1185">Reference proteome</keyword>
<gene>
    <name evidence="1" type="ORF">MML48_8g00001593</name>
</gene>
<reference evidence="1" key="1">
    <citation type="submission" date="2022-04" db="EMBL/GenBank/DDBJ databases">
        <title>Chromosome-scale genome assembly of Holotrichia oblita Faldermann.</title>
        <authorList>
            <person name="Rongchong L."/>
        </authorList>
    </citation>
    <scope>NUCLEOTIDE SEQUENCE</scope>
    <source>
        <strain evidence="1">81SQS9</strain>
    </source>
</reference>
<name>A0ACB9SN68_HOLOL</name>
<organism evidence="1 2">
    <name type="scientific">Holotrichia oblita</name>
    <name type="common">Chafer beetle</name>
    <dbReference type="NCBI Taxonomy" id="644536"/>
    <lineage>
        <taxon>Eukaryota</taxon>
        <taxon>Metazoa</taxon>
        <taxon>Ecdysozoa</taxon>
        <taxon>Arthropoda</taxon>
        <taxon>Hexapoda</taxon>
        <taxon>Insecta</taxon>
        <taxon>Pterygota</taxon>
        <taxon>Neoptera</taxon>
        <taxon>Endopterygota</taxon>
        <taxon>Coleoptera</taxon>
        <taxon>Polyphaga</taxon>
        <taxon>Scarabaeiformia</taxon>
        <taxon>Scarabaeidae</taxon>
        <taxon>Melolonthinae</taxon>
        <taxon>Holotrichia</taxon>
    </lineage>
</organism>
<comment type="caution">
    <text evidence="1">The sequence shown here is derived from an EMBL/GenBank/DDBJ whole genome shotgun (WGS) entry which is preliminary data.</text>
</comment>
<dbReference type="Proteomes" id="UP001056778">
    <property type="component" value="Chromosome 8"/>
</dbReference>
<proteinExistence type="predicted"/>
<protein>
    <submittedName>
        <fullName evidence="1">Calcium binding protein</fullName>
    </submittedName>
</protein>